<dbReference type="Proteomes" id="UP000031192">
    <property type="component" value="Unassembled WGS sequence"/>
</dbReference>
<dbReference type="OrthoDB" id="4937278at2759"/>
<feature type="compositionally biased region" description="Acidic residues" evidence="1">
    <location>
        <begin position="239"/>
        <end position="249"/>
    </location>
</feature>
<feature type="region of interest" description="Disordered" evidence="1">
    <location>
        <begin position="213"/>
        <end position="249"/>
    </location>
</feature>
<evidence type="ECO:0000313" key="2">
    <source>
        <dbReference type="EMBL" id="KID84680.1"/>
    </source>
</evidence>
<sequence length="249" mass="27955">MAATVTNIDWSPLQVASELLTSNRICHLIIGEVSLMHYGASPTFGPEFSIEISVCEAKMSNAANVLKSSKLFRDVPDHVITQSCYEGTIAYSRLQTVWNRSQPRNIILLPCSTFFGIMSFNNFLNQKHKVTQLLGLSEKDVVRIPWADPHRLFTASIHRRVRHDDQLAALAAKRLFDTGKVSEQWLAGRQFAWGRREYDLAMALIGKTITTDEPIQVAPNDENNHDPAIVDSGGNVRDSEEEDSYHEDA</sequence>
<accession>A0A0B4GCP5</accession>
<name>A0A0B4GCP5_METGA</name>
<reference evidence="2 3" key="1">
    <citation type="journal article" date="2014" name="Proc. Natl. Acad. Sci. U.S.A.">
        <title>Trajectory and genomic determinants of fungal-pathogen speciation and host adaptation.</title>
        <authorList>
            <person name="Hu X."/>
            <person name="Xiao G."/>
            <person name="Zheng P."/>
            <person name="Shang Y."/>
            <person name="Su Y."/>
            <person name="Zhang X."/>
            <person name="Liu X."/>
            <person name="Zhan S."/>
            <person name="St Leger R.J."/>
            <person name="Wang C."/>
        </authorList>
    </citation>
    <scope>NUCLEOTIDE SEQUENCE [LARGE SCALE GENOMIC DNA]</scope>
    <source>
        <strain evidence="2 3">ARSEF 977</strain>
    </source>
</reference>
<dbReference type="HOGENOM" id="CLU_1069916_0_0_1"/>
<keyword evidence="3" id="KW-1185">Reference proteome</keyword>
<comment type="caution">
    <text evidence="2">The sequence shown here is derived from an EMBL/GenBank/DDBJ whole genome shotgun (WGS) entry which is preliminary data.</text>
</comment>
<gene>
    <name evidence="2" type="ORF">MGU_08025</name>
</gene>
<dbReference type="EMBL" id="AZNH01000038">
    <property type="protein sequence ID" value="KID84680.1"/>
    <property type="molecule type" value="Genomic_DNA"/>
</dbReference>
<organism evidence="2 3">
    <name type="scientific">Metarhizium guizhouense (strain ARSEF 977)</name>
    <dbReference type="NCBI Taxonomy" id="1276136"/>
    <lineage>
        <taxon>Eukaryota</taxon>
        <taxon>Fungi</taxon>
        <taxon>Dikarya</taxon>
        <taxon>Ascomycota</taxon>
        <taxon>Pezizomycotina</taxon>
        <taxon>Sordariomycetes</taxon>
        <taxon>Hypocreomycetidae</taxon>
        <taxon>Hypocreales</taxon>
        <taxon>Clavicipitaceae</taxon>
        <taxon>Metarhizium</taxon>
    </lineage>
</organism>
<proteinExistence type="predicted"/>
<evidence type="ECO:0000256" key="1">
    <source>
        <dbReference type="SAM" id="MobiDB-lite"/>
    </source>
</evidence>
<dbReference type="AlphaFoldDB" id="A0A0B4GCP5"/>
<evidence type="ECO:0000313" key="3">
    <source>
        <dbReference type="Proteomes" id="UP000031192"/>
    </source>
</evidence>
<protein>
    <submittedName>
        <fullName evidence="2">Uncharacterized protein</fullName>
    </submittedName>
</protein>